<comment type="caution">
    <text evidence="1">The sequence shown here is derived from an EMBL/GenBank/DDBJ whole genome shotgun (WGS) entry which is preliminary data.</text>
</comment>
<accession>A0AAV4R302</accession>
<evidence type="ECO:0000313" key="2">
    <source>
        <dbReference type="Proteomes" id="UP001054945"/>
    </source>
</evidence>
<proteinExistence type="predicted"/>
<dbReference type="Proteomes" id="UP001054945">
    <property type="component" value="Unassembled WGS sequence"/>
</dbReference>
<keyword evidence="2" id="KW-1185">Reference proteome</keyword>
<reference evidence="1 2" key="1">
    <citation type="submission" date="2021-06" db="EMBL/GenBank/DDBJ databases">
        <title>Caerostris extrusa draft genome.</title>
        <authorList>
            <person name="Kono N."/>
            <person name="Arakawa K."/>
        </authorList>
    </citation>
    <scope>NUCLEOTIDE SEQUENCE [LARGE SCALE GENOMIC DNA]</scope>
</reference>
<dbReference type="EMBL" id="BPLR01007142">
    <property type="protein sequence ID" value="GIY14777.1"/>
    <property type="molecule type" value="Genomic_DNA"/>
</dbReference>
<organism evidence="1 2">
    <name type="scientific">Caerostris extrusa</name>
    <name type="common">Bark spider</name>
    <name type="synonym">Caerostris bankana</name>
    <dbReference type="NCBI Taxonomy" id="172846"/>
    <lineage>
        <taxon>Eukaryota</taxon>
        <taxon>Metazoa</taxon>
        <taxon>Ecdysozoa</taxon>
        <taxon>Arthropoda</taxon>
        <taxon>Chelicerata</taxon>
        <taxon>Arachnida</taxon>
        <taxon>Araneae</taxon>
        <taxon>Araneomorphae</taxon>
        <taxon>Entelegynae</taxon>
        <taxon>Araneoidea</taxon>
        <taxon>Araneidae</taxon>
        <taxon>Caerostris</taxon>
    </lineage>
</organism>
<sequence length="96" mass="11284">MKALFIANTTTTSILPELEISNLVCKQNLRDKNQIAYKFALKLSPICVICLRPCKNILPRSFRGKRERHDLYSWLAGRPLFNSTKKVVYHRYRFIL</sequence>
<protein>
    <submittedName>
        <fullName evidence="1">Uncharacterized protein</fullName>
    </submittedName>
</protein>
<name>A0AAV4R302_CAEEX</name>
<dbReference type="AlphaFoldDB" id="A0AAV4R302"/>
<evidence type="ECO:0000313" key="1">
    <source>
        <dbReference type="EMBL" id="GIY14777.1"/>
    </source>
</evidence>
<gene>
    <name evidence="1" type="ORF">CEXT_103511</name>
</gene>